<reference evidence="1 2" key="1">
    <citation type="submission" date="2014-08" db="EMBL/GenBank/DDBJ databases">
        <title>Genomic and Phenotypic Diversity of Colwellia psychrerythraea strains from Disparate Marine Basins.</title>
        <authorList>
            <person name="Techtmann S.M."/>
            <person name="Stelling S.C."/>
            <person name="Utturkar S.M."/>
            <person name="Alshibli N."/>
            <person name="Harris A."/>
            <person name="Brown S.D."/>
            <person name="Hazen T.C."/>
        </authorList>
    </citation>
    <scope>NUCLEOTIDE SEQUENCE [LARGE SCALE GENOMIC DNA]</scope>
    <source>
        <strain evidence="1 2">GAB14E</strain>
    </source>
</reference>
<dbReference type="Proteomes" id="UP000029868">
    <property type="component" value="Unassembled WGS sequence"/>
</dbReference>
<dbReference type="Pfam" id="PF13289">
    <property type="entry name" value="SIR2_2"/>
    <property type="match status" value="1"/>
</dbReference>
<evidence type="ECO:0000313" key="2">
    <source>
        <dbReference type="Proteomes" id="UP000029868"/>
    </source>
</evidence>
<gene>
    <name evidence="1" type="ORF">GAB14E_1787</name>
</gene>
<proteinExistence type="predicted"/>
<name>A0A099L0A8_COLPS</name>
<dbReference type="OrthoDB" id="6357023at2"/>
<dbReference type="AlphaFoldDB" id="A0A099L0A8"/>
<accession>A0A099L0A8</accession>
<evidence type="ECO:0000313" key="1">
    <source>
        <dbReference type="EMBL" id="KGJ95875.1"/>
    </source>
</evidence>
<dbReference type="RefSeq" id="WP_033081488.1">
    <property type="nucleotide sequence ID" value="NZ_JQEC01000014.1"/>
</dbReference>
<dbReference type="PATRIC" id="fig|28229.3.peg.1392"/>
<sequence length="473" mass="53958">MSIKSELIDELRNAIAHNKLFIITGAGISTGVTKEDGSKLPTWGQLIQSIRERAENEKIVFTDSEIELLDRLIPSEFLDEVHGDAYIEASQIIESKISQKERFSEWIREETTGKQGYFGDYHKFIEKLKPRGIATFNYDQCHENAYDAVNTPYEPVLYNEDIKLVKHLNSGFKDRTIILKAHGCISESKSIVLTSSSYNRLLNDSRVYRATIQHILSRFTILILGFSLRDRDFDQMLSTIEQEFGSSVQSHIAIMKKDCKSDNPNKEKERQVNISNYAVLESRYGLKILPTETHNESEDIIKGLYSVAGTWINDLSLEIISSDNMIRKNSREKIKELSEIGRRQLSALITQSIKDGDRGLSDRSEQLYLLGTLRTNELSILKIFLAEVENKSKVSEVSTTVDAEIECIAHSLVALRYFSVTNGGIFKDLERRLIGKPLLNRLEKLDEYLDRTDKNPRLVNYAKSAFSEIIARS</sequence>
<dbReference type="InterPro" id="IPR029035">
    <property type="entry name" value="DHS-like_NAD/FAD-binding_dom"/>
</dbReference>
<comment type="caution">
    <text evidence="1">The sequence shown here is derived from an EMBL/GenBank/DDBJ whole genome shotgun (WGS) entry which is preliminary data.</text>
</comment>
<dbReference type="EMBL" id="JQEC01000014">
    <property type="protein sequence ID" value="KGJ95875.1"/>
    <property type="molecule type" value="Genomic_DNA"/>
</dbReference>
<organism evidence="1 2">
    <name type="scientific">Colwellia psychrerythraea</name>
    <name type="common">Vibrio psychroerythus</name>
    <dbReference type="NCBI Taxonomy" id="28229"/>
    <lineage>
        <taxon>Bacteria</taxon>
        <taxon>Pseudomonadati</taxon>
        <taxon>Pseudomonadota</taxon>
        <taxon>Gammaproteobacteria</taxon>
        <taxon>Alteromonadales</taxon>
        <taxon>Colwelliaceae</taxon>
        <taxon>Colwellia</taxon>
    </lineage>
</organism>
<dbReference type="SUPFAM" id="SSF52467">
    <property type="entry name" value="DHS-like NAD/FAD-binding domain"/>
    <property type="match status" value="1"/>
</dbReference>
<protein>
    <submittedName>
        <fullName evidence="1">Uncharacterized protein</fullName>
    </submittedName>
</protein>